<dbReference type="GO" id="GO:0016787">
    <property type="term" value="F:hydrolase activity"/>
    <property type="evidence" value="ECO:0007669"/>
    <property type="project" value="UniProtKB-KW"/>
</dbReference>
<accession>A0ABR7Q7L1</accession>
<name>A0ABR7Q7L1_9FLAO</name>
<dbReference type="InterPro" id="IPR050266">
    <property type="entry name" value="AB_hydrolase_sf"/>
</dbReference>
<organism evidence="1 2">
    <name type="scientific">Kordia aestuariivivens</name>
    <dbReference type="NCBI Taxonomy" id="2759037"/>
    <lineage>
        <taxon>Bacteria</taxon>
        <taxon>Pseudomonadati</taxon>
        <taxon>Bacteroidota</taxon>
        <taxon>Flavobacteriia</taxon>
        <taxon>Flavobacteriales</taxon>
        <taxon>Flavobacteriaceae</taxon>
        <taxon>Kordia</taxon>
    </lineage>
</organism>
<keyword evidence="1" id="KW-0378">Hydrolase</keyword>
<keyword evidence="2" id="KW-1185">Reference proteome</keyword>
<dbReference type="SUPFAM" id="SSF53474">
    <property type="entry name" value="alpha/beta-Hydrolases"/>
    <property type="match status" value="1"/>
</dbReference>
<dbReference type="EMBL" id="JACGWS010000003">
    <property type="protein sequence ID" value="MBC8754418.1"/>
    <property type="molecule type" value="Genomic_DNA"/>
</dbReference>
<dbReference type="Gene3D" id="3.40.50.1820">
    <property type="entry name" value="alpha/beta hydrolase"/>
    <property type="match status" value="1"/>
</dbReference>
<dbReference type="InterPro" id="IPR004142">
    <property type="entry name" value="NDRG"/>
</dbReference>
<protein>
    <submittedName>
        <fullName evidence="1">Alpha/beta hydrolase</fullName>
    </submittedName>
</protein>
<dbReference type="InterPro" id="IPR029058">
    <property type="entry name" value="AB_hydrolase_fold"/>
</dbReference>
<evidence type="ECO:0000313" key="2">
    <source>
        <dbReference type="Proteomes" id="UP000619238"/>
    </source>
</evidence>
<dbReference type="RefSeq" id="WP_187561458.1">
    <property type="nucleotide sequence ID" value="NZ_JACGWS010000003.1"/>
</dbReference>
<dbReference type="Proteomes" id="UP000619238">
    <property type="component" value="Unassembled WGS sequence"/>
</dbReference>
<proteinExistence type="predicted"/>
<dbReference type="PANTHER" id="PTHR43798">
    <property type="entry name" value="MONOACYLGLYCEROL LIPASE"/>
    <property type="match status" value="1"/>
</dbReference>
<dbReference type="Pfam" id="PF03096">
    <property type="entry name" value="Ndr"/>
    <property type="match status" value="1"/>
</dbReference>
<sequence length="228" mass="25786">MKQKLYFLSGTMCTSQLWDFVCAELTQYECIFIDTTSATSFVEIDALLNESLEEKAQVVAFSMGAYAAIHFAVSHPNRIQKMIVIAASANGLDAKELQLRKNTIDFLEKHHYKGISNTRALQFLHPKNHQNTELIQVIKDMDSKLGKEVLIRQLTATSQRVDVTRELKNIQTQIHIIAAKEDALVNIEAVKNTQQHLAKATMTVLKNCGHMIPLEMPGLVRETILKFF</sequence>
<reference evidence="1 2" key="1">
    <citation type="submission" date="2020-07" db="EMBL/GenBank/DDBJ databases">
        <title>Description of Kordia aestuariivivens sp. nov., isolated from a tidal flat.</title>
        <authorList>
            <person name="Park S."/>
            <person name="Yoon J.-H."/>
        </authorList>
    </citation>
    <scope>NUCLEOTIDE SEQUENCE [LARGE SCALE GENOMIC DNA]</scope>
    <source>
        <strain evidence="1 2">YSTF-M3</strain>
    </source>
</reference>
<gene>
    <name evidence="1" type="ORF">H2O64_07025</name>
</gene>
<comment type="caution">
    <text evidence="1">The sequence shown here is derived from an EMBL/GenBank/DDBJ whole genome shotgun (WGS) entry which is preliminary data.</text>
</comment>
<evidence type="ECO:0000313" key="1">
    <source>
        <dbReference type="EMBL" id="MBC8754418.1"/>
    </source>
</evidence>